<organism evidence="1">
    <name type="scientific">marine sediment metagenome</name>
    <dbReference type="NCBI Taxonomy" id="412755"/>
    <lineage>
        <taxon>unclassified sequences</taxon>
        <taxon>metagenomes</taxon>
        <taxon>ecological metagenomes</taxon>
    </lineage>
</organism>
<feature type="non-terminal residue" evidence="1">
    <location>
        <position position="146"/>
    </location>
</feature>
<gene>
    <name evidence="1" type="ORF">S12H4_07341</name>
</gene>
<sequence>MTRTEPLSRLTASSPDKSGLVHIWGRNDTNKYQTLGIGWVITDPDGQEVERHENDWAVGLVGPGQDREFVGGRFNLGKAGTYRIAIALYFDSADPVEVDRYEGILCTVAAGGVGMELKAGGNYVVYTGRAQSAADALASIMSYLPA</sequence>
<evidence type="ECO:0000313" key="1">
    <source>
        <dbReference type="EMBL" id="GAI59456.1"/>
    </source>
</evidence>
<accession>X1QXE0</accession>
<dbReference type="AlphaFoldDB" id="X1QXE0"/>
<protein>
    <submittedName>
        <fullName evidence="1">Uncharacterized protein</fullName>
    </submittedName>
</protein>
<name>X1QXE0_9ZZZZ</name>
<comment type="caution">
    <text evidence="1">The sequence shown here is derived from an EMBL/GenBank/DDBJ whole genome shotgun (WGS) entry which is preliminary data.</text>
</comment>
<reference evidence="1" key="1">
    <citation type="journal article" date="2014" name="Front. Microbiol.">
        <title>High frequency of phylogenetically diverse reductive dehalogenase-homologous genes in deep subseafloor sedimentary metagenomes.</title>
        <authorList>
            <person name="Kawai M."/>
            <person name="Futagami T."/>
            <person name="Toyoda A."/>
            <person name="Takaki Y."/>
            <person name="Nishi S."/>
            <person name="Hori S."/>
            <person name="Arai W."/>
            <person name="Tsubouchi T."/>
            <person name="Morono Y."/>
            <person name="Uchiyama I."/>
            <person name="Ito T."/>
            <person name="Fujiyama A."/>
            <person name="Inagaki F."/>
            <person name="Takami H."/>
        </authorList>
    </citation>
    <scope>NUCLEOTIDE SEQUENCE</scope>
    <source>
        <strain evidence="1">Expedition CK06-06</strain>
    </source>
</reference>
<dbReference type="EMBL" id="BARW01002693">
    <property type="protein sequence ID" value="GAI59456.1"/>
    <property type="molecule type" value="Genomic_DNA"/>
</dbReference>
<proteinExistence type="predicted"/>